<dbReference type="Proteomes" id="UP000051260">
    <property type="component" value="Unassembled WGS sequence"/>
</dbReference>
<proteinExistence type="predicted"/>
<feature type="transmembrane region" description="Helical" evidence="1">
    <location>
        <begin position="38"/>
        <end position="56"/>
    </location>
</feature>
<sequence length="82" mass="9212">MSAIEMPRRLPIWQRLLFAIPVFGWLARDAANGTAEDWYYTAGAIFSMWGCSALLFGLPGLYIPAVMMVPMMFILLILISRG</sequence>
<feature type="transmembrane region" description="Helical" evidence="1">
    <location>
        <begin position="62"/>
        <end position="79"/>
    </location>
</feature>
<dbReference type="RefSeq" id="WP_058280926.1">
    <property type="nucleotide sequence ID" value="NZ_CYUD01000003.1"/>
</dbReference>
<evidence type="ECO:0000256" key="1">
    <source>
        <dbReference type="SAM" id="Phobius"/>
    </source>
</evidence>
<reference evidence="3" key="1">
    <citation type="submission" date="2015-09" db="EMBL/GenBank/DDBJ databases">
        <authorList>
            <person name="Rodrigo-Torres L."/>
            <person name="Arahal D.R."/>
        </authorList>
    </citation>
    <scope>NUCLEOTIDE SEQUENCE [LARGE SCALE GENOMIC DNA]</scope>
    <source>
        <strain evidence="3">CECT 5091</strain>
    </source>
</reference>
<evidence type="ECO:0000313" key="3">
    <source>
        <dbReference type="Proteomes" id="UP000051260"/>
    </source>
</evidence>
<protein>
    <submittedName>
        <fullName evidence="2">Uncharacterized protein</fullName>
    </submittedName>
</protein>
<keyword evidence="3" id="KW-1185">Reference proteome</keyword>
<dbReference type="EMBL" id="CYUD01000003">
    <property type="protein sequence ID" value="CUJ92020.1"/>
    <property type="molecule type" value="Genomic_DNA"/>
</dbReference>
<gene>
    <name evidence="2" type="ORF">RUE5091_01170</name>
</gene>
<dbReference type="STRING" id="1715692.RUE5091_01170"/>
<accession>A0A0P1I5W6</accession>
<evidence type="ECO:0000313" key="2">
    <source>
        <dbReference type="EMBL" id="CUJ92020.1"/>
    </source>
</evidence>
<keyword evidence="1" id="KW-0812">Transmembrane</keyword>
<dbReference type="OrthoDB" id="8479738at2"/>
<dbReference type="AlphaFoldDB" id="A0A0P1I5W6"/>
<name>A0A0P1I5W6_9RHOB</name>
<organism evidence="2 3">
    <name type="scientific">Ruegeria denitrificans</name>
    <dbReference type="NCBI Taxonomy" id="1715692"/>
    <lineage>
        <taxon>Bacteria</taxon>
        <taxon>Pseudomonadati</taxon>
        <taxon>Pseudomonadota</taxon>
        <taxon>Alphaproteobacteria</taxon>
        <taxon>Rhodobacterales</taxon>
        <taxon>Roseobacteraceae</taxon>
        <taxon>Ruegeria</taxon>
    </lineage>
</organism>
<keyword evidence="1" id="KW-1133">Transmembrane helix</keyword>
<keyword evidence="1" id="KW-0472">Membrane</keyword>